<dbReference type="EMBL" id="JARGEI010000025">
    <property type="protein sequence ID" value="KAJ8708938.1"/>
    <property type="molecule type" value="Genomic_DNA"/>
</dbReference>
<dbReference type="PANTHER" id="PTHR24256">
    <property type="entry name" value="TRYPTASE-RELATED"/>
    <property type="match status" value="1"/>
</dbReference>
<dbReference type="PROSITE" id="PS00135">
    <property type="entry name" value="TRYPSIN_SER"/>
    <property type="match status" value="1"/>
</dbReference>
<evidence type="ECO:0000256" key="1">
    <source>
        <dbReference type="ARBA" id="ARBA00004239"/>
    </source>
</evidence>
<dbReference type="InterPro" id="IPR018114">
    <property type="entry name" value="TRYPSIN_HIS"/>
</dbReference>
<dbReference type="Proteomes" id="UP001231518">
    <property type="component" value="Chromosome 32"/>
</dbReference>
<dbReference type="InterPro" id="IPR051487">
    <property type="entry name" value="Ser/Thr_Proteases_Immune/Dev"/>
</dbReference>
<keyword evidence="7" id="KW-1205">Fibrinolytic toxin</keyword>
<dbReference type="AlphaFoldDB" id="A0AAD8DLQ6"/>
<evidence type="ECO:0000313" key="10">
    <source>
        <dbReference type="EMBL" id="KAJ8708938.1"/>
    </source>
</evidence>
<keyword evidence="8" id="KW-0378">Hydrolase</keyword>
<dbReference type="PROSITE" id="PS50240">
    <property type="entry name" value="TRYPSIN_DOM"/>
    <property type="match status" value="1"/>
</dbReference>
<gene>
    <name evidence="10" type="ORF">PYW07_013542</name>
</gene>
<dbReference type="PRINTS" id="PR00722">
    <property type="entry name" value="CHYMOTRYPSIN"/>
</dbReference>
<dbReference type="InterPro" id="IPR001254">
    <property type="entry name" value="Trypsin_dom"/>
</dbReference>
<sequence>MKRIFKALLGYGDDLATAQWLCGGSIISERFILTAAHCISSPAVGTVKFIVLGIFKRSDPIEPWQTYVKRIIGHPEYKPPSKYNDIALLETENTIAFNSEVLPACLPLVPEANERATATGWGALGHRQGLADTLQTVNLVRYDAKKCSELYPKHRHLREGYNHTTQMCYGDTQVAKDTCEGDSGGPLQTSNEFAWCAYTILGMTSYGRQCGISAGSCMYTRVYHYVPWIESVVRP</sequence>
<comment type="caution">
    <text evidence="10">The sequence shown here is derived from an EMBL/GenBank/DDBJ whole genome shotgun (WGS) entry which is preliminary data.</text>
</comment>
<dbReference type="Gene3D" id="2.40.10.10">
    <property type="entry name" value="Trypsin-like serine proteases"/>
    <property type="match status" value="2"/>
</dbReference>
<dbReference type="GO" id="GO:0005576">
    <property type="term" value="C:extracellular region"/>
    <property type="evidence" value="ECO:0007669"/>
    <property type="project" value="UniProtKB-SubCell"/>
</dbReference>
<name>A0AAD8DLQ6_MYTSE</name>
<keyword evidence="3" id="KW-1015">Disulfide bond</keyword>
<evidence type="ECO:0000256" key="7">
    <source>
        <dbReference type="ARBA" id="ARBA00084094"/>
    </source>
</evidence>
<dbReference type="InterPro" id="IPR033116">
    <property type="entry name" value="TRYPSIN_SER"/>
</dbReference>
<keyword evidence="8" id="KW-0645">Protease</keyword>
<evidence type="ECO:0000256" key="5">
    <source>
        <dbReference type="ARBA" id="ARBA00024195"/>
    </source>
</evidence>
<protein>
    <recommendedName>
        <fullName evidence="9">Peptidase S1 domain-containing protein</fullName>
    </recommendedName>
</protein>
<dbReference type="GO" id="GO:0090729">
    <property type="term" value="F:toxin activity"/>
    <property type="evidence" value="ECO:0007669"/>
    <property type="project" value="UniProtKB-KW"/>
</dbReference>
<dbReference type="FunFam" id="2.40.10.10:FF:000068">
    <property type="entry name" value="transmembrane protease serine 2"/>
    <property type="match status" value="1"/>
</dbReference>
<dbReference type="GO" id="GO:0006508">
    <property type="term" value="P:proteolysis"/>
    <property type="evidence" value="ECO:0007669"/>
    <property type="project" value="UniProtKB-KW"/>
</dbReference>
<evidence type="ECO:0000313" key="11">
    <source>
        <dbReference type="Proteomes" id="UP001231518"/>
    </source>
</evidence>
<reference evidence="10" key="1">
    <citation type="submission" date="2023-03" db="EMBL/GenBank/DDBJ databases">
        <title>Chromosome-level genomes of two armyworms, Mythimna separata and Mythimna loreyi, provide insights into the biosynthesis and reception of sex pheromones.</title>
        <authorList>
            <person name="Zhao H."/>
        </authorList>
    </citation>
    <scope>NUCLEOTIDE SEQUENCE</scope>
    <source>
        <strain evidence="10">BeijingLab</strain>
        <tissue evidence="10">Pupa</tissue>
    </source>
</reference>
<comment type="function">
    <text evidence="6">Fibrinolytic activity; shows preferential cleavage of Arg-Gly bonds in all three fibrinogen chains. Contact with the caterpillars causes severe bleeding, due the anticoagulant effect of the protein.</text>
</comment>
<keyword evidence="11" id="KW-1185">Reference proteome</keyword>
<comment type="similarity">
    <text evidence="5">Belongs to the peptidase S1 family. CLIP subfamily.</text>
</comment>
<keyword evidence="4" id="KW-1199">Hemostasis impairing toxin</keyword>
<feature type="domain" description="Peptidase S1" evidence="9">
    <location>
        <begin position="1"/>
        <end position="234"/>
    </location>
</feature>
<organism evidence="10 11">
    <name type="scientific">Mythimna separata</name>
    <name type="common">Oriental armyworm</name>
    <name type="synonym">Pseudaletia separata</name>
    <dbReference type="NCBI Taxonomy" id="271217"/>
    <lineage>
        <taxon>Eukaryota</taxon>
        <taxon>Metazoa</taxon>
        <taxon>Ecdysozoa</taxon>
        <taxon>Arthropoda</taxon>
        <taxon>Hexapoda</taxon>
        <taxon>Insecta</taxon>
        <taxon>Pterygota</taxon>
        <taxon>Neoptera</taxon>
        <taxon>Endopterygota</taxon>
        <taxon>Lepidoptera</taxon>
        <taxon>Glossata</taxon>
        <taxon>Ditrysia</taxon>
        <taxon>Noctuoidea</taxon>
        <taxon>Noctuidae</taxon>
        <taxon>Noctuinae</taxon>
        <taxon>Hadenini</taxon>
        <taxon>Mythimna</taxon>
    </lineage>
</organism>
<dbReference type="GO" id="GO:0004252">
    <property type="term" value="F:serine-type endopeptidase activity"/>
    <property type="evidence" value="ECO:0007669"/>
    <property type="project" value="InterPro"/>
</dbReference>
<dbReference type="InterPro" id="IPR001314">
    <property type="entry name" value="Peptidase_S1A"/>
</dbReference>
<keyword evidence="2" id="KW-0800">Toxin</keyword>
<evidence type="ECO:0000256" key="6">
    <source>
        <dbReference type="ARBA" id="ARBA00055534"/>
    </source>
</evidence>
<dbReference type="SMART" id="SM00020">
    <property type="entry name" value="Tryp_SPc"/>
    <property type="match status" value="1"/>
</dbReference>
<keyword evidence="8" id="KW-0720">Serine protease</keyword>
<dbReference type="InterPro" id="IPR009003">
    <property type="entry name" value="Peptidase_S1_PA"/>
</dbReference>
<dbReference type="Pfam" id="PF00089">
    <property type="entry name" value="Trypsin"/>
    <property type="match status" value="1"/>
</dbReference>
<accession>A0AAD8DLQ6</accession>
<dbReference type="CDD" id="cd00190">
    <property type="entry name" value="Tryp_SPc"/>
    <property type="match status" value="1"/>
</dbReference>
<comment type="subcellular location">
    <subcellularLocation>
        <location evidence="1">Secreted</location>
        <location evidence="1">Extracellular space</location>
    </subcellularLocation>
</comment>
<evidence type="ECO:0000259" key="9">
    <source>
        <dbReference type="PROSITE" id="PS50240"/>
    </source>
</evidence>
<dbReference type="SUPFAM" id="SSF50494">
    <property type="entry name" value="Trypsin-like serine proteases"/>
    <property type="match status" value="1"/>
</dbReference>
<evidence type="ECO:0000256" key="2">
    <source>
        <dbReference type="ARBA" id="ARBA00022656"/>
    </source>
</evidence>
<evidence type="ECO:0000256" key="8">
    <source>
        <dbReference type="RuleBase" id="RU363034"/>
    </source>
</evidence>
<dbReference type="PROSITE" id="PS00134">
    <property type="entry name" value="TRYPSIN_HIS"/>
    <property type="match status" value="1"/>
</dbReference>
<proteinExistence type="inferred from homology"/>
<evidence type="ECO:0000256" key="4">
    <source>
        <dbReference type="ARBA" id="ARBA00023240"/>
    </source>
</evidence>
<evidence type="ECO:0000256" key="3">
    <source>
        <dbReference type="ARBA" id="ARBA00023157"/>
    </source>
</evidence>
<dbReference type="InterPro" id="IPR043504">
    <property type="entry name" value="Peptidase_S1_PA_chymotrypsin"/>
</dbReference>